<proteinExistence type="predicted"/>
<dbReference type="InterPro" id="IPR021838">
    <property type="entry name" value="DUF3431"/>
</dbReference>
<protein>
    <submittedName>
        <fullName evidence="1">Uncharacterized protein</fullName>
    </submittedName>
</protein>
<keyword evidence="2" id="KW-1185">Reference proteome</keyword>
<dbReference type="Proteomes" id="UP001138500">
    <property type="component" value="Unassembled WGS sequence"/>
</dbReference>
<evidence type="ECO:0000313" key="2">
    <source>
        <dbReference type="Proteomes" id="UP001138500"/>
    </source>
</evidence>
<dbReference type="PANTHER" id="PTHR37490">
    <property type="entry name" value="EXPRESSED PROTEIN"/>
    <property type="match status" value="1"/>
</dbReference>
<sequence>MRSWHTAIYTTDDISGPLHAPSNKGGYANAYLTYIIDNYYDLPSTLVFIHTPASDAEVASSLSRLNIAYVQSEGYADLRCNPDVVCMPRDTGMPLGGTAAAGSLLLDYGTWFSLFGPQTKVPKMVAAPCCAEFAVSRDSVVKRPLGDYVRFHAWLTGTELRNEVGVKVFEYAWHIIFGKGAVQ</sequence>
<evidence type="ECO:0000313" key="1">
    <source>
        <dbReference type="EMBL" id="KAH9845101.1"/>
    </source>
</evidence>
<comment type="caution">
    <text evidence="1">The sequence shown here is derived from an EMBL/GenBank/DDBJ whole genome shotgun (WGS) entry which is preliminary data.</text>
</comment>
<dbReference type="AlphaFoldDB" id="A0A9W7T0L9"/>
<name>A0A9W7T0L9_9PEZI</name>
<reference evidence="1 2" key="2">
    <citation type="journal article" date="2021" name="Curr. Genet.">
        <title>Genetic response to nitrogen starvation in the aggressive Eucalyptus foliar pathogen Teratosphaeria destructans.</title>
        <authorList>
            <person name="Havenga M."/>
            <person name="Wingfield B.D."/>
            <person name="Wingfield M.J."/>
            <person name="Dreyer L.L."/>
            <person name="Roets F."/>
            <person name="Aylward J."/>
        </authorList>
    </citation>
    <scope>NUCLEOTIDE SEQUENCE [LARGE SCALE GENOMIC DNA]</scope>
    <source>
        <strain evidence="1">CMW44962</strain>
    </source>
</reference>
<accession>A0A9W7T0L9</accession>
<dbReference type="OrthoDB" id="426718at2759"/>
<dbReference type="EMBL" id="RIBY02000147">
    <property type="protein sequence ID" value="KAH9845101.1"/>
    <property type="molecule type" value="Genomic_DNA"/>
</dbReference>
<dbReference type="PANTHER" id="PTHR37490:SF2">
    <property type="match status" value="1"/>
</dbReference>
<dbReference type="Pfam" id="PF11913">
    <property type="entry name" value="DUF3431"/>
    <property type="match status" value="1"/>
</dbReference>
<organism evidence="1 2">
    <name type="scientific">Teratosphaeria destructans</name>
    <dbReference type="NCBI Taxonomy" id="418781"/>
    <lineage>
        <taxon>Eukaryota</taxon>
        <taxon>Fungi</taxon>
        <taxon>Dikarya</taxon>
        <taxon>Ascomycota</taxon>
        <taxon>Pezizomycotina</taxon>
        <taxon>Dothideomycetes</taxon>
        <taxon>Dothideomycetidae</taxon>
        <taxon>Mycosphaerellales</taxon>
        <taxon>Teratosphaeriaceae</taxon>
        <taxon>Teratosphaeria</taxon>
    </lineage>
</organism>
<reference evidence="1 2" key="1">
    <citation type="journal article" date="2018" name="IMA Fungus">
        <title>IMA Genome-F 10: Nine draft genome sequences of Claviceps purpurea s.lat., including C. arundinis, C. humidiphila, and C. cf. spartinae, pseudomolecules for the pitch canker pathogen Fusarium circinatum, draft genome of Davidsoniella eucalypti, Grosmannia galeiformis, Quambalaria eucalypti, and Teratosphaeria destructans.</title>
        <authorList>
            <person name="Wingfield B.D."/>
            <person name="Liu M."/>
            <person name="Nguyen H.D."/>
            <person name="Lane F.A."/>
            <person name="Morgan S.W."/>
            <person name="De Vos L."/>
            <person name="Wilken P.M."/>
            <person name="Duong T.A."/>
            <person name="Aylward J."/>
            <person name="Coetzee M.P."/>
            <person name="Dadej K."/>
            <person name="De Beer Z.W."/>
            <person name="Findlay W."/>
            <person name="Havenga M."/>
            <person name="Kolarik M."/>
            <person name="Menzies J.G."/>
            <person name="Naidoo K."/>
            <person name="Pochopski O."/>
            <person name="Shoukouhi P."/>
            <person name="Santana Q.C."/>
            <person name="Seifert K.A."/>
            <person name="Soal N."/>
            <person name="Steenkamp E.T."/>
            <person name="Tatham C.T."/>
            <person name="van der Nest M.A."/>
            <person name="Wingfield M.J."/>
        </authorList>
    </citation>
    <scope>NUCLEOTIDE SEQUENCE [LARGE SCALE GENOMIC DNA]</scope>
    <source>
        <strain evidence="1">CMW44962</strain>
    </source>
</reference>
<gene>
    <name evidence="1" type="ORF">Tdes44962_MAKER06891</name>
</gene>